<dbReference type="HOGENOM" id="CLU_125852_2_0_3"/>
<organism evidence="2 3">
    <name type="scientific">Chamaesiphon minutus (strain ATCC 27169 / PCC 6605)</name>
    <dbReference type="NCBI Taxonomy" id="1173020"/>
    <lineage>
        <taxon>Bacteria</taxon>
        <taxon>Bacillati</taxon>
        <taxon>Cyanobacteriota</taxon>
        <taxon>Cyanophyceae</taxon>
        <taxon>Gomontiellales</taxon>
        <taxon>Chamaesiphonaceae</taxon>
        <taxon>Chamaesiphon</taxon>
    </lineage>
</organism>
<dbReference type="GO" id="GO:0006355">
    <property type="term" value="P:regulation of DNA-templated transcription"/>
    <property type="evidence" value="ECO:0007669"/>
    <property type="project" value="InterPro"/>
</dbReference>
<dbReference type="InterPro" id="IPR010982">
    <property type="entry name" value="Lambda_DNA-bd_dom_sf"/>
</dbReference>
<dbReference type="AlphaFoldDB" id="K9UHK9"/>
<protein>
    <submittedName>
        <fullName evidence="2">Putative transcription regulator containing HTH domain</fullName>
    </submittedName>
</protein>
<keyword evidence="3" id="KW-1185">Reference proteome</keyword>
<dbReference type="EMBL" id="CP003600">
    <property type="protein sequence ID" value="AFY94270.1"/>
    <property type="molecule type" value="Genomic_DNA"/>
</dbReference>
<dbReference type="PANTHER" id="PTHR40455">
    <property type="entry name" value="ANTITOXIN HIGA"/>
    <property type="match status" value="1"/>
</dbReference>
<dbReference type="PATRIC" id="fig|1173020.3.peg.3742"/>
<dbReference type="SMART" id="SM00530">
    <property type="entry name" value="HTH_XRE"/>
    <property type="match status" value="1"/>
</dbReference>
<proteinExistence type="predicted"/>
<feature type="domain" description="HTH cro/C1-type" evidence="1">
    <location>
        <begin position="70"/>
        <end position="123"/>
    </location>
</feature>
<evidence type="ECO:0000313" key="2">
    <source>
        <dbReference type="EMBL" id="AFY94270.1"/>
    </source>
</evidence>
<name>K9UHK9_CHAP6</name>
<dbReference type="InterPro" id="IPR001387">
    <property type="entry name" value="Cro/C1-type_HTH"/>
</dbReference>
<dbReference type="KEGG" id="cmp:Cha6605_3261"/>
<dbReference type="PROSITE" id="PS50943">
    <property type="entry name" value="HTH_CROC1"/>
    <property type="match status" value="1"/>
</dbReference>
<dbReference type="GO" id="GO:0001046">
    <property type="term" value="F:core promoter sequence-specific DNA binding"/>
    <property type="evidence" value="ECO:0007669"/>
    <property type="project" value="TreeGrafter"/>
</dbReference>
<sequence length="124" mass="14423">MLQLFEVNMCDLQPIRDRETHRAALTEIERLFDVPAGTPEFDRLEILVTLVEAYERKYEPILPPEPIEAILYYMESRGLTRQDLEPAIGSRARVAEILNRKLPLTLEMIRRLHEQLGIPAQTLI</sequence>
<evidence type="ECO:0000259" key="1">
    <source>
        <dbReference type="PROSITE" id="PS50943"/>
    </source>
</evidence>
<dbReference type="PANTHER" id="PTHR40455:SF1">
    <property type="entry name" value="ANTITOXIN HIGA"/>
    <property type="match status" value="1"/>
</dbReference>
<reference evidence="2 3" key="1">
    <citation type="submission" date="2012-05" db="EMBL/GenBank/DDBJ databases">
        <title>Finished chromosome of genome of Chamaesiphon sp. PCC 6605.</title>
        <authorList>
            <consortium name="US DOE Joint Genome Institute"/>
            <person name="Gugger M."/>
            <person name="Coursin T."/>
            <person name="Rippka R."/>
            <person name="Tandeau De Marsac N."/>
            <person name="Huntemann M."/>
            <person name="Wei C.-L."/>
            <person name="Han J."/>
            <person name="Detter J.C."/>
            <person name="Han C."/>
            <person name="Tapia R."/>
            <person name="Chen A."/>
            <person name="Kyrpides N."/>
            <person name="Mavromatis K."/>
            <person name="Markowitz V."/>
            <person name="Szeto E."/>
            <person name="Ivanova N."/>
            <person name="Pagani I."/>
            <person name="Pati A."/>
            <person name="Goodwin L."/>
            <person name="Nordberg H.P."/>
            <person name="Cantor M.N."/>
            <person name="Hua S.X."/>
            <person name="Woyke T."/>
            <person name="Kerfeld C.A."/>
        </authorList>
    </citation>
    <scope>NUCLEOTIDE SEQUENCE [LARGE SCALE GENOMIC DNA]</scope>
    <source>
        <strain evidence="3">ATCC 27169 / PCC 6605</strain>
    </source>
</reference>
<dbReference type="Pfam" id="PF01381">
    <property type="entry name" value="HTH_3"/>
    <property type="match status" value="1"/>
</dbReference>
<dbReference type="Proteomes" id="UP000010366">
    <property type="component" value="Chromosome"/>
</dbReference>
<dbReference type="eggNOG" id="COG5499">
    <property type="taxonomic scope" value="Bacteria"/>
</dbReference>
<dbReference type="InterPro" id="IPR039060">
    <property type="entry name" value="Antitox_HigA"/>
</dbReference>
<accession>K9UHK9</accession>
<gene>
    <name evidence="2" type="ORF">Cha6605_3261</name>
</gene>
<dbReference type="SUPFAM" id="SSF47413">
    <property type="entry name" value="lambda repressor-like DNA-binding domains"/>
    <property type="match status" value="1"/>
</dbReference>
<dbReference type="STRING" id="1173020.Cha6605_3261"/>
<evidence type="ECO:0000313" key="3">
    <source>
        <dbReference type="Proteomes" id="UP000010366"/>
    </source>
</evidence>
<dbReference type="Gene3D" id="1.10.260.40">
    <property type="entry name" value="lambda repressor-like DNA-binding domains"/>
    <property type="match status" value="1"/>
</dbReference>